<protein>
    <recommendedName>
        <fullName evidence="3">Pvs-trna-like protein</fullName>
    </recommendedName>
</protein>
<geneLocation type="chloroplast" evidence="2"/>
<organism evidence="2">
    <name type="scientific">Muellerina celastroides</name>
    <dbReference type="NCBI Taxonomy" id="286087"/>
    <lineage>
        <taxon>Eukaryota</taxon>
        <taxon>Viridiplantae</taxon>
        <taxon>Streptophyta</taxon>
        <taxon>Embryophyta</taxon>
        <taxon>Tracheophyta</taxon>
        <taxon>Spermatophyta</taxon>
        <taxon>Magnoliopsida</taxon>
        <taxon>eudicotyledons</taxon>
        <taxon>Gunneridae</taxon>
        <taxon>Pentapetalae</taxon>
        <taxon>Santalales</taxon>
        <taxon>Loranthaceae</taxon>
        <taxon>Lorantheae</taxon>
        <taxon>Ileostylinae</taxon>
        <taxon>Muellerina</taxon>
    </lineage>
</organism>
<feature type="region of interest" description="Disordered" evidence="1">
    <location>
        <begin position="1"/>
        <end position="26"/>
    </location>
</feature>
<dbReference type="GeneID" id="86112439"/>
<dbReference type="AlphaFoldDB" id="A0AA96M0M5"/>
<sequence length="110" mass="12156">MHQAVRKGQPDPLPQGSLGTLGEPPTPTTVHVRSILDLTNGPSYLLYVLDSPSLVCLSRVFQWHVSVLFPITSKKVSHLFRYKILSLPPGQLDIQPVIATTQLQERSSTN</sequence>
<dbReference type="EMBL" id="OK377277">
    <property type="protein sequence ID" value="WNR57511.1"/>
    <property type="molecule type" value="Genomic_DNA"/>
</dbReference>
<gene>
    <name evidence="2" type="primary">orf42</name>
</gene>
<name>A0AA96M0M5_9MAGN</name>
<dbReference type="RefSeq" id="YP_010974868.1">
    <property type="nucleotide sequence ID" value="NC_084057.1"/>
</dbReference>
<reference evidence="2" key="1">
    <citation type="submission" date="2021-10" db="EMBL/GenBank/DDBJ databases">
        <authorList>
            <person name="Rigault P."/>
            <person name="Bedon F."/>
        </authorList>
    </citation>
    <scope>NUCLEOTIDE SEQUENCE</scope>
</reference>
<accession>A0AA96M0M5</accession>
<evidence type="ECO:0000256" key="1">
    <source>
        <dbReference type="SAM" id="MobiDB-lite"/>
    </source>
</evidence>
<keyword evidence="2" id="KW-0150">Chloroplast</keyword>
<keyword evidence="2" id="KW-0934">Plastid</keyword>
<evidence type="ECO:0008006" key="3">
    <source>
        <dbReference type="Google" id="ProtNLM"/>
    </source>
</evidence>
<evidence type="ECO:0000313" key="2">
    <source>
        <dbReference type="EMBL" id="WNR57511.1"/>
    </source>
</evidence>
<proteinExistence type="predicted"/>